<dbReference type="InParanoid" id="S7W967"/>
<keyword evidence="10" id="KW-1185">Reference proteome</keyword>
<feature type="chain" id="PRO_5012565242" description="non-specific serine/threonine protein kinase" evidence="7">
    <location>
        <begin position="16"/>
        <end position="445"/>
    </location>
</feature>
<dbReference type="InterPro" id="IPR000719">
    <property type="entry name" value="Prot_kinase_dom"/>
</dbReference>
<dbReference type="PROSITE" id="PS50011">
    <property type="entry name" value="PROTEIN_KINASE_DOM"/>
    <property type="match status" value="1"/>
</dbReference>
<dbReference type="PROSITE" id="PS00107">
    <property type="entry name" value="PROTEIN_KINASE_ATP"/>
    <property type="match status" value="1"/>
</dbReference>
<dbReference type="InterPro" id="IPR008266">
    <property type="entry name" value="Tyr_kinase_AS"/>
</dbReference>
<dbReference type="InterPro" id="IPR011009">
    <property type="entry name" value="Kinase-like_dom_sf"/>
</dbReference>
<dbReference type="CDD" id="cd00180">
    <property type="entry name" value="PKc"/>
    <property type="match status" value="1"/>
</dbReference>
<dbReference type="GO" id="GO:0000045">
    <property type="term" value="P:autophagosome assembly"/>
    <property type="evidence" value="ECO:0007669"/>
    <property type="project" value="TreeGrafter"/>
</dbReference>
<feature type="binding site" evidence="6">
    <location>
        <position position="204"/>
    </location>
    <ligand>
        <name>ATP</name>
        <dbReference type="ChEBI" id="CHEBI:30616"/>
    </ligand>
</feature>
<dbReference type="PANTHER" id="PTHR24348">
    <property type="entry name" value="SERINE/THREONINE-PROTEIN KINASE UNC-51-RELATED"/>
    <property type="match status" value="1"/>
</dbReference>
<dbReference type="Proteomes" id="UP000014978">
    <property type="component" value="Unassembled WGS sequence"/>
</dbReference>
<dbReference type="EMBL" id="ATCN01000921">
    <property type="protein sequence ID" value="EPR78247.1"/>
    <property type="molecule type" value="Genomic_DNA"/>
</dbReference>
<name>S7W967_SPRLO</name>
<dbReference type="InterPro" id="IPR017441">
    <property type="entry name" value="Protein_kinase_ATP_BS"/>
</dbReference>
<dbReference type="GO" id="GO:0000407">
    <property type="term" value="C:phagophore assembly site"/>
    <property type="evidence" value="ECO:0007669"/>
    <property type="project" value="TreeGrafter"/>
</dbReference>
<dbReference type="OrthoDB" id="4062651at2759"/>
<dbReference type="VEuPathDB" id="MicrosporidiaDB:SLOPH_1634"/>
<keyword evidence="2" id="KW-0808">Transferase</keyword>
<dbReference type="GO" id="GO:0005524">
    <property type="term" value="F:ATP binding"/>
    <property type="evidence" value="ECO:0007669"/>
    <property type="project" value="UniProtKB-UniRule"/>
</dbReference>
<keyword evidence="5 6" id="KW-0067">ATP-binding</keyword>
<sequence>MFTIIIIFLEYFTCTEEPASCDSQTLTKINNERKNITLKVALNKKGKRKKSPCVLSEYEFDLLIHPSSSSDVFEIKGQKNEKTCNPVDKICLDDNPLYNKKEVCLDIKIRERTKFVNKYKNFHKEKKHSKFLKSFRNLRRVVSEWSIYTKNLQTNIKIVKKLVLQKDLHPLKRKFKMIGLLGSGSYSKVSLYMTNDTGVCTAIKHTIARNPYFSGMNEYDVCKKLMSLNHINIIRIFDIVNMDNETLIFMEFKPGQSLKNFVEHNNEIDEDLKRKIIKQCFNGIEFLHNHDIVHGDISTKNILVLCDYIVKIINFGFSRFLKYGEEVRIEKSLSSFASPERITGRYLHSDDLWSMAICIHYIYERSFPFTKTDLKIYVSKRGPLVYNPGICTPIDMVDLIGKMLNIKLIHRLGTSQGDIKIIKKHKCFCKSKLKRYISIFVRHKN</sequence>
<accession>S7W967</accession>
<evidence type="ECO:0000256" key="6">
    <source>
        <dbReference type="PROSITE-ProRule" id="PRU10141"/>
    </source>
</evidence>
<evidence type="ECO:0000256" key="4">
    <source>
        <dbReference type="ARBA" id="ARBA00022777"/>
    </source>
</evidence>
<feature type="signal peptide" evidence="7">
    <location>
        <begin position="1"/>
        <end position="15"/>
    </location>
</feature>
<evidence type="ECO:0000256" key="2">
    <source>
        <dbReference type="ARBA" id="ARBA00022679"/>
    </source>
</evidence>
<evidence type="ECO:0000256" key="1">
    <source>
        <dbReference type="ARBA" id="ARBA00012513"/>
    </source>
</evidence>
<protein>
    <recommendedName>
        <fullName evidence="1">non-specific serine/threonine protein kinase</fullName>
        <ecNumber evidence="1">2.7.11.1</ecNumber>
    </recommendedName>
</protein>
<dbReference type="Gene3D" id="1.10.510.10">
    <property type="entry name" value="Transferase(Phosphotransferase) domain 1"/>
    <property type="match status" value="1"/>
</dbReference>
<dbReference type="PANTHER" id="PTHR24348:SF22">
    <property type="entry name" value="NON-SPECIFIC SERINE_THREONINE PROTEIN KINASE"/>
    <property type="match status" value="1"/>
</dbReference>
<evidence type="ECO:0000256" key="7">
    <source>
        <dbReference type="SAM" id="SignalP"/>
    </source>
</evidence>
<reference evidence="10" key="1">
    <citation type="journal article" date="2013" name="PLoS Genet.">
        <title>The genome of Spraguea lophii and the basis of host-microsporidian interactions.</title>
        <authorList>
            <person name="Campbell S.E."/>
            <person name="Williams T.A."/>
            <person name="Yousuf A."/>
            <person name="Soanes D.M."/>
            <person name="Paszkiewicz K.H."/>
            <person name="Williams B.A.P."/>
        </authorList>
    </citation>
    <scope>NUCLEOTIDE SEQUENCE [LARGE SCALE GENOMIC DNA]</scope>
    <source>
        <strain evidence="10">42_110</strain>
    </source>
</reference>
<evidence type="ECO:0000259" key="8">
    <source>
        <dbReference type="PROSITE" id="PS50011"/>
    </source>
</evidence>
<comment type="caution">
    <text evidence="9">The sequence shown here is derived from an EMBL/GenBank/DDBJ whole genome shotgun (WGS) entry which is preliminary data.</text>
</comment>
<dbReference type="GO" id="GO:0010506">
    <property type="term" value="P:regulation of autophagy"/>
    <property type="evidence" value="ECO:0007669"/>
    <property type="project" value="InterPro"/>
</dbReference>
<evidence type="ECO:0000256" key="5">
    <source>
        <dbReference type="ARBA" id="ARBA00022840"/>
    </source>
</evidence>
<evidence type="ECO:0000256" key="3">
    <source>
        <dbReference type="ARBA" id="ARBA00022741"/>
    </source>
</evidence>
<keyword evidence="7" id="KW-0732">Signal</keyword>
<dbReference type="PROSITE" id="PS00109">
    <property type="entry name" value="PROTEIN_KINASE_TYR"/>
    <property type="match status" value="1"/>
</dbReference>
<dbReference type="GO" id="GO:0004674">
    <property type="term" value="F:protein serine/threonine kinase activity"/>
    <property type="evidence" value="ECO:0007669"/>
    <property type="project" value="UniProtKB-EC"/>
</dbReference>
<gene>
    <name evidence="9" type="ORF">SLOPH_1634</name>
</gene>
<proteinExistence type="predicted"/>
<dbReference type="HOGENOM" id="CLU_615647_0_0_1"/>
<keyword evidence="3 6" id="KW-0547">Nucleotide-binding</keyword>
<keyword evidence="4 9" id="KW-0418">Kinase</keyword>
<dbReference type="GO" id="GO:0016020">
    <property type="term" value="C:membrane"/>
    <property type="evidence" value="ECO:0007669"/>
    <property type="project" value="TreeGrafter"/>
</dbReference>
<evidence type="ECO:0000313" key="10">
    <source>
        <dbReference type="Proteomes" id="UP000014978"/>
    </source>
</evidence>
<feature type="domain" description="Protein kinase" evidence="8">
    <location>
        <begin position="175"/>
        <end position="428"/>
    </location>
</feature>
<dbReference type="AlphaFoldDB" id="S7W967"/>
<organism evidence="9 10">
    <name type="scientific">Spraguea lophii (strain 42_110)</name>
    <name type="common">Microsporidian parasite</name>
    <dbReference type="NCBI Taxonomy" id="1358809"/>
    <lineage>
        <taxon>Eukaryota</taxon>
        <taxon>Fungi</taxon>
        <taxon>Fungi incertae sedis</taxon>
        <taxon>Microsporidia</taxon>
        <taxon>Spragueidae</taxon>
        <taxon>Spraguea</taxon>
    </lineage>
</organism>
<dbReference type="EC" id="2.7.11.1" evidence="1"/>
<evidence type="ECO:0000313" key="9">
    <source>
        <dbReference type="EMBL" id="EPR78247.1"/>
    </source>
</evidence>
<dbReference type="GO" id="GO:0005829">
    <property type="term" value="C:cytosol"/>
    <property type="evidence" value="ECO:0007669"/>
    <property type="project" value="TreeGrafter"/>
</dbReference>
<dbReference type="Pfam" id="PF00069">
    <property type="entry name" value="Pkinase"/>
    <property type="match status" value="1"/>
</dbReference>
<dbReference type="SUPFAM" id="SSF56112">
    <property type="entry name" value="Protein kinase-like (PK-like)"/>
    <property type="match status" value="1"/>
</dbReference>
<dbReference type="GO" id="GO:0005776">
    <property type="term" value="C:autophagosome"/>
    <property type="evidence" value="ECO:0007669"/>
    <property type="project" value="TreeGrafter"/>
</dbReference>
<dbReference type="InterPro" id="IPR045269">
    <property type="entry name" value="Atg1-like"/>
</dbReference>
<dbReference type="STRING" id="1358809.S7W967"/>